<organism evidence="2 4">
    <name type="scientific">Ardenticatena maritima</name>
    <dbReference type="NCBI Taxonomy" id="872965"/>
    <lineage>
        <taxon>Bacteria</taxon>
        <taxon>Bacillati</taxon>
        <taxon>Chloroflexota</taxon>
        <taxon>Ardenticatenia</taxon>
        <taxon>Ardenticatenales</taxon>
        <taxon>Ardenticatenaceae</taxon>
        <taxon>Ardenticatena</taxon>
    </lineage>
</organism>
<accession>A0A0M8K7A7</accession>
<dbReference type="EMBL" id="LGKN01000009">
    <property type="protein sequence ID" value="KPL86511.1"/>
    <property type="molecule type" value="Genomic_DNA"/>
</dbReference>
<reference evidence="4" key="3">
    <citation type="submission" date="2015-08" db="EMBL/GenBank/DDBJ databases">
        <title>Draft Genome Sequence of a Heterotrophic Facultative Anaerobic Bacterium Ardenticatena maritima Strain 110S.</title>
        <authorList>
            <person name="Kawaichi S."/>
            <person name="Yoshida T."/>
            <person name="Sako Y."/>
            <person name="Nakamura R."/>
        </authorList>
    </citation>
    <scope>NUCLEOTIDE SEQUENCE [LARGE SCALE GENOMIC DNA]</scope>
    <source>
        <strain evidence="4">110S</strain>
    </source>
</reference>
<sequence>MHPIETIIQAYHDICEREPRLVEESAAILQAEQPKRRLLFGDRPLCNVLRPHFLTHEQYTYIRRRIGLVADALRNAFEALMSNPTLRAELFLSPLEEEVIHYDFGYATPVPTSRMDTFLSHDGTFHFVEYNAETPAGSGYEAELSRLFLELPIMQRFMETYTVEILPYRRPLLDTLLTLYEQAGFTESPTIAVVDWEGVATRPEHEILREYFERHGYPTVWVDPRHFEYDGTTLRAEGRPVHIVYKRVLTSELLNRLGLETPLVRAVRDRNVLIVNPFRCKLLHKKAIFAILTDERFAHLYTPEQHAAIRAHVPWTRIVRERTTYLDGKPIDLLDYITHHRDQFVLKPNDEYGGSGVVIGWDVSQAEWENALQRALNEPTIVQRRVKVAQEPFPALIEGQLHIANRLVDLDPYIYNGYDVQACLTRLSATSLLNVTAGTGSVVPTMLVAPQTA</sequence>
<comment type="caution">
    <text evidence="2">The sequence shown here is derived from an EMBL/GenBank/DDBJ whole genome shotgun (WGS) entry which is preliminary data.</text>
</comment>
<dbReference type="OrthoDB" id="9771802at2"/>
<dbReference type="SUPFAM" id="SSF56059">
    <property type="entry name" value="Glutathione synthetase ATP-binding domain-like"/>
    <property type="match status" value="1"/>
</dbReference>
<evidence type="ECO:0000313" key="5">
    <source>
        <dbReference type="Proteomes" id="UP000050502"/>
    </source>
</evidence>
<dbReference type="AlphaFoldDB" id="A0A0M8K7A7"/>
<name>A0A0M8K7A7_9CHLR</name>
<evidence type="ECO:0000313" key="3">
    <source>
        <dbReference type="EMBL" id="KPL86511.1"/>
    </source>
</evidence>
<dbReference type="InParanoid" id="A0A0M8K7A7"/>
<protein>
    <recommendedName>
        <fullName evidence="1">Circularly permuted ATP-grasp type 2 domain-containing protein</fullName>
    </recommendedName>
</protein>
<feature type="domain" description="Circularly permuted ATP-grasp type 2" evidence="1">
    <location>
        <begin position="115"/>
        <end position="426"/>
    </location>
</feature>
<evidence type="ECO:0000313" key="4">
    <source>
        <dbReference type="Proteomes" id="UP000037784"/>
    </source>
</evidence>
<dbReference type="EMBL" id="BBZA01000127">
    <property type="protein sequence ID" value="GAP63235.1"/>
    <property type="molecule type" value="Genomic_DNA"/>
</dbReference>
<dbReference type="STRING" id="872965.SE16_14650"/>
<dbReference type="Gene3D" id="3.30.1490.270">
    <property type="match status" value="1"/>
</dbReference>
<gene>
    <name evidence="2" type="ORF">ARMA_1658</name>
    <name evidence="3" type="ORF">SE16_14650</name>
</gene>
<dbReference type="InterPro" id="IPR025841">
    <property type="entry name" value="CP_ATPgrasp_2"/>
</dbReference>
<reference evidence="2 4" key="1">
    <citation type="journal article" date="2015" name="Genome Announc.">
        <title>Draft Genome Sequence of a Heterotrophic Facultative Anaerobic Thermophilic Bacterium, Ardenticatena maritima Strain 110ST.</title>
        <authorList>
            <person name="Kawaichi S."/>
            <person name="Yoshida T."/>
            <person name="Sako Y."/>
            <person name="Nakamura R."/>
        </authorList>
    </citation>
    <scope>NUCLEOTIDE SEQUENCE [LARGE SCALE GENOMIC DNA]</scope>
    <source>
        <strain evidence="2 4">110S</strain>
    </source>
</reference>
<dbReference type="Proteomes" id="UP000037784">
    <property type="component" value="Unassembled WGS sequence"/>
</dbReference>
<dbReference type="Proteomes" id="UP000050502">
    <property type="component" value="Unassembled WGS sequence"/>
</dbReference>
<dbReference type="RefSeq" id="WP_054493101.1">
    <property type="nucleotide sequence ID" value="NZ_BBZA01000127.1"/>
</dbReference>
<reference evidence="3 5" key="2">
    <citation type="submission" date="2015-07" db="EMBL/GenBank/DDBJ databases">
        <title>Whole genome sequence of Ardenticatena maritima DSM 23922.</title>
        <authorList>
            <person name="Hemp J."/>
            <person name="Ward L.M."/>
            <person name="Pace L.A."/>
            <person name="Fischer W.W."/>
        </authorList>
    </citation>
    <scope>NUCLEOTIDE SEQUENCE [LARGE SCALE GENOMIC DNA]</scope>
    <source>
        <strain evidence="3 5">110S</strain>
    </source>
</reference>
<dbReference type="Pfam" id="PF14403">
    <property type="entry name" value="CP_ATPgrasp_2"/>
    <property type="match status" value="1"/>
</dbReference>
<evidence type="ECO:0000259" key="1">
    <source>
        <dbReference type="Pfam" id="PF14403"/>
    </source>
</evidence>
<proteinExistence type="predicted"/>
<keyword evidence="4" id="KW-1185">Reference proteome</keyword>
<evidence type="ECO:0000313" key="2">
    <source>
        <dbReference type="EMBL" id="GAP63235.1"/>
    </source>
</evidence>